<feature type="domain" description="Inner membrane protein YgaP-like transmembrane" evidence="2">
    <location>
        <begin position="2"/>
        <end position="56"/>
    </location>
</feature>
<dbReference type="RefSeq" id="WP_024079109.1">
    <property type="nucleotide sequence ID" value="NZ_CP027527.1"/>
</dbReference>
<keyword evidence="1" id="KW-0472">Membrane</keyword>
<evidence type="ECO:0000259" key="2">
    <source>
        <dbReference type="Pfam" id="PF11127"/>
    </source>
</evidence>
<feature type="transmembrane region" description="Helical" evidence="1">
    <location>
        <begin position="32"/>
        <end position="55"/>
    </location>
</feature>
<dbReference type="AlphaFoldDB" id="A4TXC3"/>
<dbReference type="InterPro" id="IPR021309">
    <property type="entry name" value="YgaP-like_TM"/>
</dbReference>
<organism evidence="3">
    <name type="scientific">Magnetospirillum gryphiswaldense</name>
    <dbReference type="NCBI Taxonomy" id="55518"/>
    <lineage>
        <taxon>Bacteria</taxon>
        <taxon>Pseudomonadati</taxon>
        <taxon>Pseudomonadota</taxon>
        <taxon>Alphaproteobacteria</taxon>
        <taxon>Rhodospirillales</taxon>
        <taxon>Rhodospirillaceae</taxon>
        <taxon>Magnetospirillum</taxon>
    </lineage>
</organism>
<reference evidence="3" key="1">
    <citation type="journal article" date="2007" name="J. Bacteriol.">
        <title>Comparative genome analysis of four magnetotactic bacteria reveals a complex set of group-specific genes implicated in magnetosome biomineralization and function.</title>
        <authorList>
            <person name="Richter M."/>
            <person name="Kube M."/>
            <person name="Bazylinski D.A."/>
            <person name="Lombardot T."/>
            <person name="Gloeckner F.O."/>
            <person name="Reinhardt R."/>
            <person name="Schueler D."/>
        </authorList>
    </citation>
    <scope>NUCLEOTIDE SEQUENCE</scope>
    <source>
        <strain evidence="3">MSR-1</strain>
    </source>
</reference>
<dbReference type="Pfam" id="PF11127">
    <property type="entry name" value="YgaP-like_TM"/>
    <property type="match status" value="1"/>
</dbReference>
<dbReference type="Gene3D" id="6.10.140.1340">
    <property type="match status" value="1"/>
</dbReference>
<gene>
    <name evidence="3" type="ORF">MGR_0605</name>
</gene>
<keyword evidence="1" id="KW-0812">Transmembrane</keyword>
<evidence type="ECO:0000256" key="1">
    <source>
        <dbReference type="SAM" id="Phobius"/>
    </source>
</evidence>
<evidence type="ECO:0000313" key="3">
    <source>
        <dbReference type="EMBL" id="CAM75280.1"/>
    </source>
</evidence>
<protein>
    <recommendedName>
        <fullName evidence="2">Inner membrane protein YgaP-like transmembrane domain-containing protein</fullName>
    </recommendedName>
</protein>
<dbReference type="EMBL" id="CU459003">
    <property type="protein sequence ID" value="CAM75280.1"/>
    <property type="molecule type" value="Genomic_DNA"/>
</dbReference>
<keyword evidence="1" id="KW-1133">Transmembrane helix</keyword>
<proteinExistence type="predicted"/>
<name>A4TXC3_9PROT</name>
<accession>A4TXC3</accession>
<sequence>MSIDRVVFAFAGFVILASLALSQVHSVYWLLMTAFVGLNMFQAAFTGFCPLAMILKKLGVQPGCAFN</sequence>